<dbReference type="AlphaFoldDB" id="X1SBW5"/>
<accession>X1SBW5</accession>
<feature type="domain" description="DUF4097" evidence="1">
    <location>
        <begin position="105"/>
        <end position="229"/>
    </location>
</feature>
<sequence length="249" mass="27733">GVPPVEEFQRIVPLDSGGTISLENINGNIEIYGWDREEVDVFAEKMIPRPREAKVRVFRRGFSTPKIEFDKFEDFVKIRTRATGNKEASVVDFYVSVPHSINLRDISTGEGNISISDVYGEVYVELRNGDLKVDNFSGSLTASVVNGSIRTSLFDLRKEDEIIITTKQGDIVVFLQEEVNAKIECSTPNGEIFSEFEFDTPLPASKASVEIGEDGAYLSLTSLNGDIRIKKINLDYSRVEVAADARRGL</sequence>
<proteinExistence type="predicted"/>
<dbReference type="PANTHER" id="PTHR34094">
    <property type="match status" value="1"/>
</dbReference>
<gene>
    <name evidence="2" type="ORF">S12H4_28557</name>
</gene>
<feature type="non-terminal residue" evidence="2">
    <location>
        <position position="1"/>
    </location>
</feature>
<organism evidence="2">
    <name type="scientific">marine sediment metagenome</name>
    <dbReference type="NCBI Taxonomy" id="412755"/>
    <lineage>
        <taxon>unclassified sequences</taxon>
        <taxon>metagenomes</taxon>
        <taxon>ecological metagenomes</taxon>
    </lineage>
</organism>
<dbReference type="Pfam" id="PF13349">
    <property type="entry name" value="DUF4097"/>
    <property type="match status" value="1"/>
</dbReference>
<comment type="caution">
    <text evidence="2">The sequence shown here is derived from an EMBL/GenBank/DDBJ whole genome shotgun (WGS) entry which is preliminary data.</text>
</comment>
<dbReference type="InterPro" id="IPR025164">
    <property type="entry name" value="Toastrack_DUF4097"/>
</dbReference>
<dbReference type="PANTHER" id="PTHR34094:SF1">
    <property type="entry name" value="PROTEIN FAM185A"/>
    <property type="match status" value="1"/>
</dbReference>
<evidence type="ECO:0000313" key="2">
    <source>
        <dbReference type="EMBL" id="GAI90502.1"/>
    </source>
</evidence>
<name>X1SBW5_9ZZZZ</name>
<dbReference type="EMBL" id="BARW01016388">
    <property type="protein sequence ID" value="GAI90502.1"/>
    <property type="molecule type" value="Genomic_DNA"/>
</dbReference>
<evidence type="ECO:0000259" key="1">
    <source>
        <dbReference type="Pfam" id="PF13349"/>
    </source>
</evidence>
<reference evidence="2" key="1">
    <citation type="journal article" date="2014" name="Front. Microbiol.">
        <title>High frequency of phylogenetically diverse reductive dehalogenase-homologous genes in deep subseafloor sedimentary metagenomes.</title>
        <authorList>
            <person name="Kawai M."/>
            <person name="Futagami T."/>
            <person name="Toyoda A."/>
            <person name="Takaki Y."/>
            <person name="Nishi S."/>
            <person name="Hori S."/>
            <person name="Arai W."/>
            <person name="Tsubouchi T."/>
            <person name="Morono Y."/>
            <person name="Uchiyama I."/>
            <person name="Ito T."/>
            <person name="Fujiyama A."/>
            <person name="Inagaki F."/>
            <person name="Takami H."/>
        </authorList>
    </citation>
    <scope>NUCLEOTIDE SEQUENCE</scope>
    <source>
        <strain evidence="2">Expedition CK06-06</strain>
    </source>
</reference>
<protein>
    <recommendedName>
        <fullName evidence="1">DUF4097 domain-containing protein</fullName>
    </recommendedName>
</protein>